<feature type="domain" description="Rad21/Rec8-like protein N-terminal" evidence="6">
    <location>
        <begin position="1"/>
        <end position="100"/>
    </location>
</feature>
<evidence type="ECO:0000313" key="7">
    <source>
        <dbReference type="EMBL" id="KAF7505172.1"/>
    </source>
</evidence>
<gene>
    <name evidence="7" type="ORF">GJ744_001162</name>
</gene>
<evidence type="ECO:0000256" key="2">
    <source>
        <dbReference type="ARBA" id="ARBA00009870"/>
    </source>
</evidence>
<comment type="subcellular location">
    <subcellularLocation>
        <location evidence="1">Nucleus</location>
    </subcellularLocation>
</comment>
<dbReference type="InterPro" id="IPR023093">
    <property type="entry name" value="ScpA-like_C"/>
</dbReference>
<feature type="compositionally biased region" description="Polar residues" evidence="4">
    <location>
        <begin position="149"/>
        <end position="163"/>
    </location>
</feature>
<evidence type="ECO:0000256" key="4">
    <source>
        <dbReference type="SAM" id="MobiDB-lite"/>
    </source>
</evidence>
<feature type="region of interest" description="Disordered" evidence="4">
    <location>
        <begin position="459"/>
        <end position="492"/>
    </location>
</feature>
<dbReference type="GO" id="GO:0005634">
    <property type="term" value="C:nucleus"/>
    <property type="evidence" value="ECO:0007669"/>
    <property type="project" value="UniProtKB-SubCell"/>
</dbReference>
<dbReference type="Proteomes" id="UP000606974">
    <property type="component" value="Unassembled WGS sequence"/>
</dbReference>
<organism evidence="7 8">
    <name type="scientific">Endocarpon pusillum</name>
    <dbReference type="NCBI Taxonomy" id="364733"/>
    <lineage>
        <taxon>Eukaryota</taxon>
        <taxon>Fungi</taxon>
        <taxon>Dikarya</taxon>
        <taxon>Ascomycota</taxon>
        <taxon>Pezizomycotina</taxon>
        <taxon>Eurotiomycetes</taxon>
        <taxon>Chaetothyriomycetidae</taxon>
        <taxon>Verrucariales</taxon>
        <taxon>Verrucariaceae</taxon>
        <taxon>Endocarpon</taxon>
    </lineage>
</organism>
<feature type="compositionally biased region" description="Acidic residues" evidence="4">
    <location>
        <begin position="172"/>
        <end position="183"/>
    </location>
</feature>
<dbReference type="GO" id="GO:0030892">
    <property type="term" value="C:mitotic cohesin complex"/>
    <property type="evidence" value="ECO:0007669"/>
    <property type="project" value="TreeGrafter"/>
</dbReference>
<feature type="domain" description="Rad21/Rec8-like protein C-terminal eukaryotic" evidence="5">
    <location>
        <begin position="543"/>
        <end position="582"/>
    </location>
</feature>
<dbReference type="InterPro" id="IPR039781">
    <property type="entry name" value="Rad21/Rec8-like"/>
</dbReference>
<dbReference type="CDD" id="cd21788">
    <property type="entry name" value="Rad21_Rec8_M_SpRad21p-like"/>
    <property type="match status" value="1"/>
</dbReference>
<comment type="similarity">
    <text evidence="2">Belongs to the rad21 family.</text>
</comment>
<accession>A0A8H7ACH9</accession>
<dbReference type="FunFam" id="1.10.10.580:FF:000004">
    <property type="entry name" value="Double-strand-break repair protein rad21"/>
    <property type="match status" value="1"/>
</dbReference>
<dbReference type="InterPro" id="IPR036390">
    <property type="entry name" value="WH_DNA-bd_sf"/>
</dbReference>
<evidence type="ECO:0008006" key="9">
    <source>
        <dbReference type="Google" id="ProtNLM"/>
    </source>
</evidence>
<name>A0A8H7ACH9_9EURO</name>
<evidence type="ECO:0000256" key="3">
    <source>
        <dbReference type="ARBA" id="ARBA00023242"/>
    </source>
</evidence>
<dbReference type="InterPro" id="IPR006910">
    <property type="entry name" value="Rad21_Rec8_N"/>
</dbReference>
<proteinExistence type="inferred from homology"/>
<dbReference type="PANTHER" id="PTHR12585:SF69">
    <property type="entry name" value="FI11703P"/>
    <property type="match status" value="1"/>
</dbReference>
<feature type="compositionally biased region" description="Acidic residues" evidence="4">
    <location>
        <begin position="223"/>
        <end position="232"/>
    </location>
</feature>
<dbReference type="Gene3D" id="1.10.10.580">
    <property type="entry name" value="Structural maintenance of chromosome 1. Chain E"/>
    <property type="match status" value="1"/>
</dbReference>
<dbReference type="Pfam" id="PF04824">
    <property type="entry name" value="Rad21_Rec8"/>
    <property type="match status" value="1"/>
</dbReference>
<dbReference type="GO" id="GO:1990414">
    <property type="term" value="P:replication-born double-strand break repair via sister chromatid exchange"/>
    <property type="evidence" value="ECO:0007669"/>
    <property type="project" value="TreeGrafter"/>
</dbReference>
<feature type="region of interest" description="Disordered" evidence="4">
    <location>
        <begin position="134"/>
        <end position="327"/>
    </location>
</feature>
<dbReference type="PANTHER" id="PTHR12585">
    <property type="entry name" value="SCC1 / RAD21 FAMILY MEMBER"/>
    <property type="match status" value="1"/>
</dbReference>
<dbReference type="GO" id="GO:0003682">
    <property type="term" value="F:chromatin binding"/>
    <property type="evidence" value="ECO:0007669"/>
    <property type="project" value="TreeGrafter"/>
</dbReference>
<keyword evidence="8" id="KW-1185">Reference proteome</keyword>
<comment type="caution">
    <text evidence="7">The sequence shown here is derived from an EMBL/GenBank/DDBJ whole genome shotgun (WGS) entry which is preliminary data.</text>
</comment>
<evidence type="ECO:0000313" key="8">
    <source>
        <dbReference type="Proteomes" id="UP000606974"/>
    </source>
</evidence>
<dbReference type="InterPro" id="IPR006909">
    <property type="entry name" value="Rad21/Rec8_C_eu"/>
</dbReference>
<evidence type="ECO:0000259" key="5">
    <source>
        <dbReference type="Pfam" id="PF04824"/>
    </source>
</evidence>
<dbReference type="GO" id="GO:0007064">
    <property type="term" value="P:mitotic sister chromatid cohesion"/>
    <property type="evidence" value="ECO:0007669"/>
    <property type="project" value="TreeGrafter"/>
</dbReference>
<evidence type="ECO:0000259" key="6">
    <source>
        <dbReference type="Pfam" id="PF04825"/>
    </source>
</evidence>
<protein>
    <recommendedName>
        <fullName evidence="9">Double-strand-break repair protein rad21</fullName>
    </recommendedName>
</protein>
<dbReference type="OrthoDB" id="10071381at2759"/>
<reference evidence="7" key="1">
    <citation type="submission" date="2020-02" db="EMBL/GenBank/DDBJ databases">
        <authorList>
            <person name="Palmer J.M."/>
        </authorList>
    </citation>
    <scope>NUCLEOTIDE SEQUENCE</scope>
    <source>
        <strain evidence="7">EPUS1.4</strain>
        <tissue evidence="7">Thallus</tissue>
    </source>
</reference>
<dbReference type="SUPFAM" id="SSF46785">
    <property type="entry name" value="Winged helix' DNA-binding domain"/>
    <property type="match status" value="1"/>
</dbReference>
<dbReference type="AlphaFoldDB" id="A0A8H7ACH9"/>
<sequence length="621" mass="67524">MFYSENLLSKTGPLARVWLSANLEKKLSKSHVLQSDIQSSVGAIVDQGQAPMALRLSAQLLLGVVRIYSRKTRYLLDDCNEALMKIKMAFRISNNNDLPTSMVVPGGLELPDVLTEADIFTNFDMSALFSQPLDLGGPNDKRQDLGMDWSSTLNPETSTQSRLTPEDRPQLEDDTGLELDLGEDLPFGDNDDTTMSVEVGRNAPPSRPVGADMFSDDNKLLDGDDLDLDLGEDVPMPDGPSLQPTTAHDNMDNFLGQDNSIGFGGDDTIGLQGENNEQRQRESQSPLSEAPSDLVRQLDQTFANEEDAEEEVAARQPQRSKKRKALVPDVQTVLKSQQIKDQQADRSKILKPASFLPKDPVLLSLMNMQKNGEFVSNIMGEGRSRGWAPELRGILSIDVIRGPQDLKRKRDSGIADVSGDEHADKVPRLEFGEDELPVDEGIAIGGDSTLNQDQTQIELPADDGVRPVMSDPAEPENARSPNDGEDEGIGGGDYDHFDDTTVPLLHPADSGPVSLGTKHAVHLLRDRFGGENADGSPASQAKKSVLFQDLLPEGRASKEDATKMFFEMLVLATKDAVKMDQSDKSIGGPIRIRGKRGLWGSWAETENTEADASGGTAVPAA</sequence>
<evidence type="ECO:0000256" key="1">
    <source>
        <dbReference type="ARBA" id="ARBA00004123"/>
    </source>
</evidence>
<keyword evidence="3" id="KW-0539">Nucleus</keyword>
<dbReference type="Pfam" id="PF04825">
    <property type="entry name" value="Rad21_Rec8_N"/>
    <property type="match status" value="1"/>
</dbReference>
<dbReference type="EMBL" id="JAACFV010000116">
    <property type="protein sequence ID" value="KAF7505172.1"/>
    <property type="molecule type" value="Genomic_DNA"/>
</dbReference>